<dbReference type="EMBL" id="MGAI01000035">
    <property type="protein sequence ID" value="OGK43909.1"/>
    <property type="molecule type" value="Genomic_DNA"/>
</dbReference>
<dbReference type="PANTHER" id="PTHR10030:SF37">
    <property type="entry name" value="ALPHA-L-FUCOSIDASE-RELATED"/>
    <property type="match status" value="1"/>
</dbReference>
<dbReference type="PIRSF" id="PIRSF001092">
    <property type="entry name" value="Alpha-L-fucosidase"/>
    <property type="match status" value="1"/>
</dbReference>
<dbReference type="Gene3D" id="3.20.20.80">
    <property type="entry name" value="Glycosidases"/>
    <property type="match status" value="1"/>
</dbReference>
<evidence type="ECO:0000313" key="9">
    <source>
        <dbReference type="Proteomes" id="UP000178040"/>
    </source>
</evidence>
<dbReference type="GO" id="GO:0006004">
    <property type="term" value="P:fucose metabolic process"/>
    <property type="evidence" value="ECO:0007669"/>
    <property type="project" value="InterPro"/>
</dbReference>
<sequence length="381" mass="44269">MNTLIKALGENRAKRDESLSHHTTLGIGGKADVFFKRGIKIITKKTFYMSLSSKRNITLSENKLTWWKKAKFGMFIHWGLYSYLGGIWKSKKTNYYSEWIMNTLDIPDSEYSKVADKFNPIKFDPYKWVKTAKLGGMKYLIFTAKHHEGFSMFDSKLTDYNIVKASPYKHDVVSELSQACKKEGLKFGVYYSLLDWHRTKSPGTFGSLFEKSDKYFKFVKGQIRELLTNYGDISVLFFDGDWMLTWNKNKGRELEKLIRKLQPNIIINDRIGKRPYTYYVPIIKSIFLQKPNIGDYSTIEQAVPFFKQSFNWESNITINDSWGYKKFDNNWKSASKIISIYEKALRFKGNLLLNIGPDGDGNIPVSSIKILKEIGKRMSES</sequence>
<organism evidence="8 9">
    <name type="scientific">Candidatus Roizmanbacteria bacterium RIFCSPLOWO2_01_FULL_37_16</name>
    <dbReference type="NCBI Taxonomy" id="1802058"/>
    <lineage>
        <taxon>Bacteria</taxon>
        <taxon>Candidatus Roizmaniibacteriota</taxon>
    </lineage>
</organism>
<dbReference type="GO" id="GO:0005764">
    <property type="term" value="C:lysosome"/>
    <property type="evidence" value="ECO:0007669"/>
    <property type="project" value="TreeGrafter"/>
</dbReference>
<gene>
    <name evidence="8" type="ORF">A3B40_03800</name>
</gene>
<dbReference type="InterPro" id="IPR057739">
    <property type="entry name" value="Glyco_hydro_29_N"/>
</dbReference>
<keyword evidence="5" id="KW-0378">Hydrolase</keyword>
<dbReference type="Gene3D" id="3.30.43.10">
    <property type="entry name" value="Uridine Diphospho-n-acetylenolpyruvylglucosamine Reductase, domain 2"/>
    <property type="match status" value="1"/>
</dbReference>
<evidence type="ECO:0000256" key="2">
    <source>
        <dbReference type="ARBA" id="ARBA00007951"/>
    </source>
</evidence>
<dbReference type="Pfam" id="PF01120">
    <property type="entry name" value="Alpha_L_fucos"/>
    <property type="match status" value="1"/>
</dbReference>
<dbReference type="PRINTS" id="PR00741">
    <property type="entry name" value="GLHYDRLASE29"/>
</dbReference>
<dbReference type="InterPro" id="IPR017853">
    <property type="entry name" value="GH"/>
</dbReference>
<comment type="function">
    <text evidence="1">Alpha-L-fucosidase is responsible for hydrolyzing the alpha-1,6-linked fucose joined to the reducing-end N-acetylglucosamine of the carbohydrate moieties of glycoproteins.</text>
</comment>
<comment type="similarity">
    <text evidence="2">Belongs to the glycosyl hydrolase 29 family.</text>
</comment>
<dbReference type="SMART" id="SM00812">
    <property type="entry name" value="Alpha_L_fucos"/>
    <property type="match status" value="1"/>
</dbReference>
<reference evidence="8 9" key="1">
    <citation type="journal article" date="2016" name="Nat. Commun.">
        <title>Thousands of microbial genomes shed light on interconnected biogeochemical processes in an aquifer system.</title>
        <authorList>
            <person name="Anantharaman K."/>
            <person name="Brown C.T."/>
            <person name="Hug L.A."/>
            <person name="Sharon I."/>
            <person name="Castelle C.J."/>
            <person name="Probst A.J."/>
            <person name="Thomas B.C."/>
            <person name="Singh A."/>
            <person name="Wilkins M.J."/>
            <person name="Karaoz U."/>
            <person name="Brodie E.L."/>
            <person name="Williams K.H."/>
            <person name="Hubbard S.S."/>
            <person name="Banfield J.F."/>
        </authorList>
    </citation>
    <scope>NUCLEOTIDE SEQUENCE [LARGE SCALE GENOMIC DNA]</scope>
</reference>
<accession>A0A1F7IKM4</accession>
<dbReference type="EC" id="3.2.1.51" evidence="3"/>
<dbReference type="Proteomes" id="UP000178040">
    <property type="component" value="Unassembled WGS sequence"/>
</dbReference>
<name>A0A1F7IKM4_9BACT</name>
<evidence type="ECO:0000256" key="3">
    <source>
        <dbReference type="ARBA" id="ARBA00012662"/>
    </source>
</evidence>
<dbReference type="InterPro" id="IPR016167">
    <property type="entry name" value="FAD-bd_PCMH_sub1"/>
</dbReference>
<dbReference type="GO" id="GO:0016139">
    <property type="term" value="P:glycoside catabolic process"/>
    <property type="evidence" value="ECO:0007669"/>
    <property type="project" value="TreeGrafter"/>
</dbReference>
<proteinExistence type="inferred from homology"/>
<evidence type="ECO:0000313" key="8">
    <source>
        <dbReference type="EMBL" id="OGK43909.1"/>
    </source>
</evidence>
<dbReference type="InterPro" id="IPR016286">
    <property type="entry name" value="FUC_metazoa-typ"/>
</dbReference>
<evidence type="ECO:0000256" key="4">
    <source>
        <dbReference type="ARBA" id="ARBA00022729"/>
    </source>
</evidence>
<protein>
    <recommendedName>
        <fullName evidence="3">alpha-L-fucosidase</fullName>
        <ecNumber evidence="3">3.2.1.51</ecNumber>
    </recommendedName>
</protein>
<feature type="domain" description="Glycoside hydrolase family 29 N-terminal" evidence="7">
    <location>
        <begin position="62"/>
        <end position="378"/>
    </location>
</feature>
<dbReference type="InterPro" id="IPR000933">
    <property type="entry name" value="Glyco_hydro_29"/>
</dbReference>
<evidence type="ECO:0000256" key="1">
    <source>
        <dbReference type="ARBA" id="ARBA00004071"/>
    </source>
</evidence>
<keyword evidence="4" id="KW-0732">Signal</keyword>
<comment type="caution">
    <text evidence="8">The sequence shown here is derived from an EMBL/GenBank/DDBJ whole genome shotgun (WGS) entry which is preliminary data.</text>
</comment>
<dbReference type="SUPFAM" id="SSF51445">
    <property type="entry name" value="(Trans)glycosidases"/>
    <property type="match status" value="1"/>
</dbReference>
<evidence type="ECO:0000259" key="7">
    <source>
        <dbReference type="Pfam" id="PF01120"/>
    </source>
</evidence>
<evidence type="ECO:0000256" key="5">
    <source>
        <dbReference type="ARBA" id="ARBA00022801"/>
    </source>
</evidence>
<keyword evidence="6" id="KW-0326">Glycosidase</keyword>
<evidence type="ECO:0000256" key="6">
    <source>
        <dbReference type="ARBA" id="ARBA00023295"/>
    </source>
</evidence>
<dbReference type="AlphaFoldDB" id="A0A1F7IKM4"/>
<dbReference type="PANTHER" id="PTHR10030">
    <property type="entry name" value="ALPHA-L-FUCOSIDASE"/>
    <property type="match status" value="1"/>
</dbReference>
<dbReference type="GO" id="GO:0004560">
    <property type="term" value="F:alpha-L-fucosidase activity"/>
    <property type="evidence" value="ECO:0007669"/>
    <property type="project" value="InterPro"/>
</dbReference>